<feature type="transmembrane region" description="Helical" evidence="1">
    <location>
        <begin position="216"/>
        <end position="235"/>
    </location>
</feature>
<feature type="transmembrane region" description="Helical" evidence="1">
    <location>
        <begin position="84"/>
        <end position="109"/>
    </location>
</feature>
<keyword evidence="1" id="KW-0472">Membrane</keyword>
<sequence length="277" mass="29769">MDITTGDAAPSPAPATACDPPSSTLVAGVGVTQFAAVCFLVVLLTSSSKKRLWRARLPQVAALLLVVECCCAIVYNSPTVSPEIYIAADGAAWVCDVALRICLICFMWYRLRGLYGRTLPAALPRHHPTCTIDLSIVMFTVVALLQLATAAASAYCDLASVAGPIAFTPPFSFSTLYISADLAVSLLDAVVCVQIWRLRLSKAGPRVNNLEFARALIAIISCAALTVVEVGLYHSGFDNQWQVYFIFTATRIVLIEIFNSGLIIGLVDQPTSHRQSE</sequence>
<evidence type="ECO:0000313" key="3">
    <source>
        <dbReference type="Proteomes" id="UP001527925"/>
    </source>
</evidence>
<keyword evidence="1" id="KW-0812">Transmembrane</keyword>
<keyword evidence="1" id="KW-1133">Transmembrane helix</keyword>
<dbReference type="EMBL" id="JADGIZ020000032">
    <property type="protein sequence ID" value="KAL2914551.1"/>
    <property type="molecule type" value="Genomic_DNA"/>
</dbReference>
<evidence type="ECO:0000313" key="2">
    <source>
        <dbReference type="EMBL" id="KAL2914551.1"/>
    </source>
</evidence>
<protein>
    <submittedName>
        <fullName evidence="2">Uncharacterized protein</fullName>
    </submittedName>
</protein>
<feature type="transmembrane region" description="Helical" evidence="1">
    <location>
        <begin position="175"/>
        <end position="196"/>
    </location>
</feature>
<feature type="transmembrane region" description="Helical" evidence="1">
    <location>
        <begin position="57"/>
        <end position="78"/>
    </location>
</feature>
<organism evidence="2 3">
    <name type="scientific">Polyrhizophydium stewartii</name>
    <dbReference type="NCBI Taxonomy" id="2732419"/>
    <lineage>
        <taxon>Eukaryota</taxon>
        <taxon>Fungi</taxon>
        <taxon>Fungi incertae sedis</taxon>
        <taxon>Chytridiomycota</taxon>
        <taxon>Chytridiomycota incertae sedis</taxon>
        <taxon>Chytridiomycetes</taxon>
        <taxon>Rhizophydiales</taxon>
        <taxon>Rhizophydiales incertae sedis</taxon>
        <taxon>Polyrhizophydium</taxon>
    </lineage>
</organism>
<keyword evidence="3" id="KW-1185">Reference proteome</keyword>
<dbReference type="Proteomes" id="UP001527925">
    <property type="component" value="Unassembled WGS sequence"/>
</dbReference>
<accession>A0ABR4N4Y3</accession>
<evidence type="ECO:0000256" key="1">
    <source>
        <dbReference type="SAM" id="Phobius"/>
    </source>
</evidence>
<feature type="transmembrane region" description="Helical" evidence="1">
    <location>
        <begin position="25"/>
        <end position="45"/>
    </location>
</feature>
<name>A0ABR4N4Y3_9FUNG</name>
<feature type="transmembrane region" description="Helical" evidence="1">
    <location>
        <begin position="241"/>
        <end position="267"/>
    </location>
</feature>
<reference evidence="2 3" key="1">
    <citation type="submission" date="2023-09" db="EMBL/GenBank/DDBJ databases">
        <title>Pangenome analysis of Batrachochytrium dendrobatidis and related Chytrids.</title>
        <authorList>
            <person name="Yacoub M.N."/>
            <person name="Stajich J.E."/>
            <person name="James T.Y."/>
        </authorList>
    </citation>
    <scope>NUCLEOTIDE SEQUENCE [LARGE SCALE GENOMIC DNA]</scope>
    <source>
        <strain evidence="2 3">JEL0888</strain>
    </source>
</reference>
<proteinExistence type="predicted"/>
<feature type="transmembrane region" description="Helical" evidence="1">
    <location>
        <begin position="130"/>
        <end position="155"/>
    </location>
</feature>
<gene>
    <name evidence="2" type="ORF">HK105_205902</name>
</gene>
<comment type="caution">
    <text evidence="2">The sequence shown here is derived from an EMBL/GenBank/DDBJ whole genome shotgun (WGS) entry which is preliminary data.</text>
</comment>